<sequence length="293" mass="32243">MPFLDTRHKKKSFTLTTLILSVFLLLLFYIGLTYMDPPIENGIAVNFGTMDFGSGQVQPMERVRSEPRNVERPPAEPVQQQQQPQEQEVQEEPVEKVLTSETEETIRIRQQQEVKRKADEAAKKAQAEAERIEREKREAEEQKRQEQEAKKKSLDALIGGIGKSDGTATGSEGDDNKTGDKGQPDGDPYATSYYGAPGSGSGGGGYGLNGRALVNSGKVRQECNEEGRVVVRITVDRTGKVIKAEPGVKGTTNTAQCLLEPARRTALLHKWNTDSNAPSQQIGFVVVNFKLGQ</sequence>
<accession>A0A6I1E5B8</accession>
<dbReference type="Proteomes" id="UP000429785">
    <property type="component" value="Unassembled WGS sequence"/>
</dbReference>
<dbReference type="RefSeq" id="WP_152131407.1">
    <property type="nucleotide sequence ID" value="NZ_WELG01000001.1"/>
</dbReference>
<feature type="compositionally biased region" description="Basic and acidic residues" evidence="1">
    <location>
        <begin position="174"/>
        <end position="184"/>
    </location>
</feature>
<proteinExistence type="predicted"/>
<dbReference type="EMBL" id="WELG01000001">
    <property type="protein sequence ID" value="KAB7531672.1"/>
    <property type="molecule type" value="Genomic_DNA"/>
</dbReference>
<dbReference type="OrthoDB" id="676306at2"/>
<feature type="compositionally biased region" description="Low complexity" evidence="1">
    <location>
        <begin position="77"/>
        <end position="87"/>
    </location>
</feature>
<evidence type="ECO:0000256" key="1">
    <source>
        <dbReference type="SAM" id="MobiDB-lite"/>
    </source>
</evidence>
<comment type="caution">
    <text evidence="3">The sequence shown here is derived from an EMBL/GenBank/DDBJ whole genome shotgun (WGS) entry which is preliminary data.</text>
</comment>
<keyword evidence="2" id="KW-1133">Transmembrane helix</keyword>
<feature type="compositionally biased region" description="Basic and acidic residues" evidence="1">
    <location>
        <begin position="104"/>
        <end position="154"/>
    </location>
</feature>
<organism evidence="3 4">
    <name type="scientific">Flagellimonas olearia</name>
    <dbReference type="NCBI Taxonomy" id="552546"/>
    <lineage>
        <taxon>Bacteria</taxon>
        <taxon>Pseudomonadati</taxon>
        <taxon>Bacteroidota</taxon>
        <taxon>Flavobacteriia</taxon>
        <taxon>Flavobacteriales</taxon>
        <taxon>Flavobacteriaceae</taxon>
        <taxon>Flagellimonas</taxon>
    </lineage>
</organism>
<evidence type="ECO:0000313" key="3">
    <source>
        <dbReference type="EMBL" id="KAB7531672.1"/>
    </source>
</evidence>
<keyword evidence="2" id="KW-0812">Transmembrane</keyword>
<feature type="compositionally biased region" description="Basic and acidic residues" evidence="1">
    <location>
        <begin position="61"/>
        <end position="74"/>
    </location>
</feature>
<evidence type="ECO:0000313" key="4">
    <source>
        <dbReference type="Proteomes" id="UP000429785"/>
    </source>
</evidence>
<evidence type="ECO:0000256" key="2">
    <source>
        <dbReference type="SAM" id="Phobius"/>
    </source>
</evidence>
<gene>
    <name evidence="3" type="ORF">F8C76_09345</name>
</gene>
<feature type="transmembrane region" description="Helical" evidence="2">
    <location>
        <begin position="12"/>
        <end position="32"/>
    </location>
</feature>
<name>A0A6I1E5B8_9FLAO</name>
<reference evidence="3 4" key="1">
    <citation type="submission" date="2019-10" db="EMBL/GenBank/DDBJ databases">
        <title>Muricauda olearia CL-SS4 JCM15563 genome.</title>
        <authorList>
            <person name="Liu L."/>
        </authorList>
    </citation>
    <scope>NUCLEOTIDE SEQUENCE [LARGE SCALE GENOMIC DNA]</scope>
    <source>
        <strain evidence="3 4">CL-SS4</strain>
    </source>
</reference>
<protein>
    <submittedName>
        <fullName evidence="3">Energy transducer TonB</fullName>
    </submittedName>
</protein>
<keyword evidence="2" id="KW-0472">Membrane</keyword>
<dbReference type="AlphaFoldDB" id="A0A6I1E5B8"/>
<feature type="region of interest" description="Disordered" evidence="1">
    <location>
        <begin position="59"/>
        <end position="202"/>
    </location>
</feature>